<name>A0A8D8FEX4_CULPI</name>
<feature type="compositionally biased region" description="Polar residues" evidence="1">
    <location>
        <begin position="21"/>
        <end position="33"/>
    </location>
</feature>
<accession>A0A8D8FEX4</accession>
<evidence type="ECO:0000256" key="1">
    <source>
        <dbReference type="SAM" id="MobiDB-lite"/>
    </source>
</evidence>
<proteinExistence type="predicted"/>
<feature type="region of interest" description="Disordered" evidence="1">
    <location>
        <begin position="68"/>
        <end position="88"/>
    </location>
</feature>
<reference evidence="2" key="1">
    <citation type="submission" date="2021-05" db="EMBL/GenBank/DDBJ databases">
        <authorList>
            <person name="Alioto T."/>
            <person name="Alioto T."/>
            <person name="Gomez Garrido J."/>
        </authorList>
    </citation>
    <scope>NUCLEOTIDE SEQUENCE</scope>
</reference>
<sequence length="117" mass="12471">MLPLPAIGQFFITAIPTPTVIGSTISRNGSKSGTRPPRLGRRRRPVGPCSPSPRKCFANPFPIPAIRHPPPTASFMNMTTTPPPTINNTITDTINTCGRGRPEVAAGRPKRAVCSAE</sequence>
<feature type="region of interest" description="Disordered" evidence="1">
    <location>
        <begin position="21"/>
        <end position="53"/>
    </location>
</feature>
<evidence type="ECO:0000313" key="2">
    <source>
        <dbReference type="EMBL" id="CAG6468926.1"/>
    </source>
</evidence>
<organism evidence="2">
    <name type="scientific">Culex pipiens</name>
    <name type="common">House mosquito</name>
    <dbReference type="NCBI Taxonomy" id="7175"/>
    <lineage>
        <taxon>Eukaryota</taxon>
        <taxon>Metazoa</taxon>
        <taxon>Ecdysozoa</taxon>
        <taxon>Arthropoda</taxon>
        <taxon>Hexapoda</taxon>
        <taxon>Insecta</taxon>
        <taxon>Pterygota</taxon>
        <taxon>Neoptera</taxon>
        <taxon>Endopterygota</taxon>
        <taxon>Diptera</taxon>
        <taxon>Nematocera</taxon>
        <taxon>Culicoidea</taxon>
        <taxon>Culicidae</taxon>
        <taxon>Culicinae</taxon>
        <taxon>Culicini</taxon>
        <taxon>Culex</taxon>
        <taxon>Culex</taxon>
    </lineage>
</organism>
<dbReference type="AlphaFoldDB" id="A0A8D8FEX4"/>
<dbReference type="EMBL" id="HBUE01061643">
    <property type="protein sequence ID" value="CAG6468926.1"/>
    <property type="molecule type" value="Transcribed_RNA"/>
</dbReference>
<protein>
    <submittedName>
        <fullName evidence="2">(northern house mosquito) hypothetical protein</fullName>
    </submittedName>
</protein>